<dbReference type="EMBL" id="CP001804">
    <property type="protein sequence ID" value="ACY14970.1"/>
    <property type="molecule type" value="Genomic_DNA"/>
</dbReference>
<evidence type="ECO:0000313" key="4">
    <source>
        <dbReference type="Proteomes" id="UP000001880"/>
    </source>
</evidence>
<evidence type="ECO:0008006" key="5">
    <source>
        <dbReference type="Google" id="ProtNLM"/>
    </source>
</evidence>
<protein>
    <recommendedName>
        <fullName evidence="5">Tetratricopeptide repeat protein</fullName>
    </recommendedName>
</protein>
<keyword evidence="2" id="KW-0732">Signal</keyword>
<dbReference type="HOGENOM" id="CLU_796374_0_0_7"/>
<dbReference type="Proteomes" id="UP000001880">
    <property type="component" value="Chromosome"/>
</dbReference>
<dbReference type="Gene3D" id="1.25.40.10">
    <property type="entry name" value="Tetratricopeptide repeat domain"/>
    <property type="match status" value="1"/>
</dbReference>
<name>D0LJC3_HALO1</name>
<organism evidence="3 4">
    <name type="scientific">Haliangium ochraceum (strain DSM 14365 / JCM 11303 / SMP-2)</name>
    <dbReference type="NCBI Taxonomy" id="502025"/>
    <lineage>
        <taxon>Bacteria</taxon>
        <taxon>Pseudomonadati</taxon>
        <taxon>Myxococcota</taxon>
        <taxon>Polyangia</taxon>
        <taxon>Haliangiales</taxon>
        <taxon>Kofleriaceae</taxon>
        <taxon>Haliangium</taxon>
    </lineage>
</organism>
<dbReference type="InterPro" id="IPR011990">
    <property type="entry name" value="TPR-like_helical_dom_sf"/>
</dbReference>
<proteinExistence type="predicted"/>
<evidence type="ECO:0000313" key="3">
    <source>
        <dbReference type="EMBL" id="ACY14970.1"/>
    </source>
</evidence>
<evidence type="ECO:0000256" key="1">
    <source>
        <dbReference type="SAM" id="MobiDB-lite"/>
    </source>
</evidence>
<dbReference type="STRING" id="502025.Hoch_2433"/>
<dbReference type="eggNOG" id="COG0457">
    <property type="taxonomic scope" value="Bacteria"/>
</dbReference>
<feature type="region of interest" description="Disordered" evidence="1">
    <location>
        <begin position="325"/>
        <end position="348"/>
    </location>
</feature>
<dbReference type="AlphaFoldDB" id="D0LJC3"/>
<keyword evidence="4" id="KW-1185">Reference proteome</keyword>
<accession>D0LJC3</accession>
<feature type="signal peptide" evidence="2">
    <location>
        <begin position="1"/>
        <end position="24"/>
    </location>
</feature>
<dbReference type="SUPFAM" id="SSF48452">
    <property type="entry name" value="TPR-like"/>
    <property type="match status" value="1"/>
</dbReference>
<sequence>MIRSLFTGALTVLAISLAASSGHAAPAPTQPAPAWPWGDEDHTDAAYQELLQKGDRLALQAMEMRRALRVRRRHHQLGERIALNAVASYEAAAERRPGEGEPHYRAAEVLRAHFLSLDSPGRSDPVIRDRALAERALAHWSAFEDLEPLDPRVTATLFERALVRTRLATEDDFQHAIRHYELLLQRSDLSALGGDAAATWLSNLAETYMMVGRLSEAIAMYKRSLAYGSQPSYGYGLAVALDRDGQYHLAREVMQAYAATDNMRDLRRGSVFFVPAGELDYYLALGYEALGEFAKASEHYQRFIASGAHPRYHAQARANIERIADAARRGGGGPGRTLPGRPGGRERP</sequence>
<dbReference type="KEGG" id="hoh:Hoch_2433"/>
<dbReference type="RefSeq" id="WP_012827578.1">
    <property type="nucleotide sequence ID" value="NC_013440.1"/>
</dbReference>
<feature type="chain" id="PRO_5003010303" description="Tetratricopeptide repeat protein" evidence="2">
    <location>
        <begin position="25"/>
        <end position="348"/>
    </location>
</feature>
<reference evidence="3 4" key="1">
    <citation type="journal article" date="2010" name="Stand. Genomic Sci.">
        <title>Complete genome sequence of Haliangium ochraceum type strain (SMP-2).</title>
        <authorList>
            <consortium name="US DOE Joint Genome Institute (JGI-PGF)"/>
            <person name="Ivanova N."/>
            <person name="Daum C."/>
            <person name="Lang E."/>
            <person name="Abt B."/>
            <person name="Kopitz M."/>
            <person name="Saunders E."/>
            <person name="Lapidus A."/>
            <person name="Lucas S."/>
            <person name="Glavina Del Rio T."/>
            <person name="Nolan M."/>
            <person name="Tice H."/>
            <person name="Copeland A."/>
            <person name="Cheng J.F."/>
            <person name="Chen F."/>
            <person name="Bruce D."/>
            <person name="Goodwin L."/>
            <person name="Pitluck S."/>
            <person name="Mavromatis K."/>
            <person name="Pati A."/>
            <person name="Mikhailova N."/>
            <person name="Chen A."/>
            <person name="Palaniappan K."/>
            <person name="Land M."/>
            <person name="Hauser L."/>
            <person name="Chang Y.J."/>
            <person name="Jeffries C.D."/>
            <person name="Detter J.C."/>
            <person name="Brettin T."/>
            <person name="Rohde M."/>
            <person name="Goker M."/>
            <person name="Bristow J."/>
            <person name="Markowitz V."/>
            <person name="Eisen J.A."/>
            <person name="Hugenholtz P."/>
            <person name="Kyrpides N.C."/>
            <person name="Klenk H.P."/>
        </authorList>
    </citation>
    <scope>NUCLEOTIDE SEQUENCE [LARGE SCALE GENOMIC DNA]</scope>
    <source>
        <strain evidence="4">DSM 14365 / CIP 107738 / JCM 11303 / AJ 13395 / SMP-2</strain>
    </source>
</reference>
<gene>
    <name evidence="3" type="ordered locus">Hoch_2433</name>
</gene>
<evidence type="ECO:0000256" key="2">
    <source>
        <dbReference type="SAM" id="SignalP"/>
    </source>
</evidence>